<name>A0A9D2CC01_9BACT</name>
<comment type="caution">
    <text evidence="2">The sequence shown here is derived from an EMBL/GenBank/DDBJ whole genome shotgun (WGS) entry which is preliminary data.</text>
</comment>
<reference evidence="2" key="1">
    <citation type="journal article" date="2021" name="PeerJ">
        <title>Extensive microbial diversity within the chicken gut microbiome revealed by metagenomics and culture.</title>
        <authorList>
            <person name="Gilroy R."/>
            <person name="Ravi A."/>
            <person name="Getino M."/>
            <person name="Pursley I."/>
            <person name="Horton D.L."/>
            <person name="Alikhan N.F."/>
            <person name="Baker D."/>
            <person name="Gharbi K."/>
            <person name="Hall N."/>
            <person name="Watson M."/>
            <person name="Adriaenssens E.M."/>
            <person name="Foster-Nyarko E."/>
            <person name="Jarju S."/>
            <person name="Secka A."/>
            <person name="Antonio M."/>
            <person name="Oren A."/>
            <person name="Chaudhuri R.R."/>
            <person name="La Ragione R."/>
            <person name="Hildebrand F."/>
            <person name="Pallen M.J."/>
        </authorList>
    </citation>
    <scope>NUCLEOTIDE SEQUENCE</scope>
    <source>
        <strain evidence="2">5134</strain>
    </source>
</reference>
<dbReference type="Gene3D" id="3.40.630.30">
    <property type="match status" value="1"/>
</dbReference>
<proteinExistence type="predicted"/>
<accession>A0A9D2CC01</accession>
<reference evidence="2" key="2">
    <citation type="submission" date="2021-04" db="EMBL/GenBank/DDBJ databases">
        <authorList>
            <person name="Gilroy R."/>
        </authorList>
    </citation>
    <scope>NUCLEOTIDE SEQUENCE</scope>
    <source>
        <strain evidence="2">5134</strain>
    </source>
</reference>
<dbReference type="GO" id="GO:0016747">
    <property type="term" value="F:acyltransferase activity, transferring groups other than amino-acyl groups"/>
    <property type="evidence" value="ECO:0007669"/>
    <property type="project" value="InterPro"/>
</dbReference>
<dbReference type="InterPro" id="IPR016181">
    <property type="entry name" value="Acyl_CoA_acyltransferase"/>
</dbReference>
<dbReference type="EC" id="2.3.1.-" evidence="2"/>
<dbReference type="Pfam" id="PF13673">
    <property type="entry name" value="Acetyltransf_10"/>
    <property type="match status" value="1"/>
</dbReference>
<dbReference type="Proteomes" id="UP000886844">
    <property type="component" value="Unassembled WGS sequence"/>
</dbReference>
<evidence type="ECO:0000259" key="1">
    <source>
        <dbReference type="PROSITE" id="PS51186"/>
    </source>
</evidence>
<protein>
    <submittedName>
        <fullName evidence="2">GNAT family N-acetyltransferase</fullName>
        <ecNumber evidence="2">2.3.1.-</ecNumber>
    </submittedName>
</protein>
<dbReference type="PROSITE" id="PS51186">
    <property type="entry name" value="GNAT"/>
    <property type="match status" value="1"/>
</dbReference>
<dbReference type="CDD" id="cd04301">
    <property type="entry name" value="NAT_SF"/>
    <property type="match status" value="1"/>
</dbReference>
<evidence type="ECO:0000313" key="3">
    <source>
        <dbReference type="Proteomes" id="UP000886844"/>
    </source>
</evidence>
<keyword evidence="2" id="KW-0808">Transferase</keyword>
<keyword evidence="2" id="KW-0012">Acyltransferase</keyword>
<organism evidence="2 3">
    <name type="scientific">Candidatus Alistipes intestinigallinarum</name>
    <dbReference type="NCBI Taxonomy" id="2838440"/>
    <lineage>
        <taxon>Bacteria</taxon>
        <taxon>Pseudomonadati</taxon>
        <taxon>Bacteroidota</taxon>
        <taxon>Bacteroidia</taxon>
        <taxon>Bacteroidales</taxon>
        <taxon>Rikenellaceae</taxon>
        <taxon>Alistipes</taxon>
    </lineage>
</organism>
<dbReference type="SUPFAM" id="SSF55729">
    <property type="entry name" value="Acyl-CoA N-acyltransferases (Nat)"/>
    <property type="match status" value="1"/>
</dbReference>
<sequence length="183" mass="21200">MKEKSENYRCFSTAKNACQKIGPPSPQYKLRKLTEEDIPILQILFRETVLHVNARDYTREEVEDWASCGESAEHMKDLLARNDYVAVLNEQGEIIGFSSMNAEGYLHSLFVHKDYQRDGVGSLLLSAVEKRAREYGVTEITSEVSLTARPFFEKNGYEVMKVQKRRANRLELTNFVMRKRLKD</sequence>
<dbReference type="PANTHER" id="PTHR43451:SF1">
    <property type="entry name" value="ACETYLTRANSFERASE"/>
    <property type="match status" value="1"/>
</dbReference>
<dbReference type="InterPro" id="IPR052564">
    <property type="entry name" value="N-acetyltrans/Recomb-assoc"/>
</dbReference>
<evidence type="ECO:0000313" key="2">
    <source>
        <dbReference type="EMBL" id="HIY68060.1"/>
    </source>
</evidence>
<gene>
    <name evidence="2" type="ORF">H9828_01440</name>
</gene>
<dbReference type="AlphaFoldDB" id="A0A9D2CC01"/>
<dbReference type="EMBL" id="DXDA01000014">
    <property type="protein sequence ID" value="HIY68060.1"/>
    <property type="molecule type" value="Genomic_DNA"/>
</dbReference>
<dbReference type="InterPro" id="IPR000182">
    <property type="entry name" value="GNAT_dom"/>
</dbReference>
<feature type="domain" description="N-acetyltransferase" evidence="1">
    <location>
        <begin position="28"/>
        <end position="182"/>
    </location>
</feature>
<dbReference type="PANTHER" id="PTHR43451">
    <property type="entry name" value="ACETYLTRANSFERASE (GNAT) FAMILY PROTEIN"/>
    <property type="match status" value="1"/>
</dbReference>